<dbReference type="EMBL" id="SCLX01000007">
    <property type="protein sequence ID" value="RXF59485.1"/>
    <property type="molecule type" value="Genomic_DNA"/>
</dbReference>
<dbReference type="Proteomes" id="UP000289808">
    <property type="component" value="Unassembled WGS sequence"/>
</dbReference>
<comment type="caution">
    <text evidence="1">The sequence shown here is derived from an EMBL/GenBank/DDBJ whole genome shotgun (WGS) entry which is preliminary data.</text>
</comment>
<sequence>MTRQEFIDMLSPYKGVEVQFSESNKYVFITLTKYIDCWGGASPEIGFYWGEQGVSVSHTDRLEPEALLQLSYVLKLVYEYLQKGTWK</sequence>
<name>A0A4Q0LW84_9LACO</name>
<dbReference type="AlphaFoldDB" id="A0A4Q0LW84"/>
<organism evidence="1 2">
    <name type="scientific">Lactobacillus crispatus</name>
    <dbReference type="NCBI Taxonomy" id="47770"/>
    <lineage>
        <taxon>Bacteria</taxon>
        <taxon>Bacillati</taxon>
        <taxon>Bacillota</taxon>
        <taxon>Bacilli</taxon>
        <taxon>Lactobacillales</taxon>
        <taxon>Lactobacillaceae</taxon>
        <taxon>Lactobacillus</taxon>
    </lineage>
</organism>
<accession>A0A4Q0LW84</accession>
<evidence type="ECO:0000313" key="2">
    <source>
        <dbReference type="Proteomes" id="UP000289808"/>
    </source>
</evidence>
<gene>
    <name evidence="1" type="ORF">ERD32_01940</name>
</gene>
<evidence type="ECO:0000313" key="1">
    <source>
        <dbReference type="EMBL" id="RXF59485.1"/>
    </source>
</evidence>
<reference evidence="1 2" key="1">
    <citation type="submission" date="2019-01" db="EMBL/GenBank/DDBJ databases">
        <title>The genome sequence of Lactobacillus crispatus L49.</title>
        <authorList>
            <person name="Zhong J."/>
            <person name="Zhang J."/>
        </authorList>
    </citation>
    <scope>NUCLEOTIDE SEQUENCE [LARGE SCALE GENOMIC DNA]</scope>
    <source>
        <strain evidence="1 2">L49</strain>
    </source>
</reference>
<proteinExistence type="predicted"/>
<protein>
    <submittedName>
        <fullName evidence="1">Uncharacterized protein</fullName>
    </submittedName>
</protein>
<dbReference type="RefSeq" id="WP_128733952.1">
    <property type="nucleotide sequence ID" value="NZ_SCLX01000007.1"/>
</dbReference>